<organism evidence="3 4">
    <name type="scientific">Mytilus galloprovincialis</name>
    <name type="common">Mediterranean mussel</name>
    <dbReference type="NCBI Taxonomy" id="29158"/>
    <lineage>
        <taxon>Eukaryota</taxon>
        <taxon>Metazoa</taxon>
        <taxon>Spiralia</taxon>
        <taxon>Lophotrochozoa</taxon>
        <taxon>Mollusca</taxon>
        <taxon>Bivalvia</taxon>
        <taxon>Autobranchia</taxon>
        <taxon>Pteriomorphia</taxon>
        <taxon>Mytilida</taxon>
        <taxon>Mytiloidea</taxon>
        <taxon>Mytilidae</taxon>
        <taxon>Mytilinae</taxon>
        <taxon>Mytilus</taxon>
    </lineage>
</organism>
<dbReference type="PANTHER" id="PTHR12905:SF0">
    <property type="entry name" value="CALCINEURIN-LIKE PHOSPHOESTERASE DOMAIN-CONTAINING PROTEIN"/>
    <property type="match status" value="1"/>
</dbReference>
<gene>
    <name evidence="3" type="ORF">MGAL_10B011309</name>
</gene>
<comment type="similarity">
    <text evidence="1">Belongs to the UPF0046 family.</text>
</comment>
<comment type="caution">
    <text evidence="3">The sequence shown here is derived from an EMBL/GenBank/DDBJ whole genome shotgun (WGS) entry which is preliminary data.</text>
</comment>
<dbReference type="Proteomes" id="UP000596742">
    <property type="component" value="Unassembled WGS sequence"/>
</dbReference>
<feature type="domain" description="Calcineurin-like phosphoesterase" evidence="2">
    <location>
        <begin position="42"/>
        <end position="236"/>
    </location>
</feature>
<proteinExistence type="inferred from homology"/>
<dbReference type="CDD" id="cd07379">
    <property type="entry name" value="MPP_239FB"/>
    <property type="match status" value="1"/>
</dbReference>
<dbReference type="GO" id="GO:0016787">
    <property type="term" value="F:hydrolase activity"/>
    <property type="evidence" value="ECO:0007669"/>
    <property type="project" value="InterPro"/>
</dbReference>
<dbReference type="Gene3D" id="3.60.21.10">
    <property type="match status" value="1"/>
</dbReference>
<dbReference type="SUPFAM" id="SSF56300">
    <property type="entry name" value="Metallo-dependent phosphatases"/>
    <property type="match status" value="1"/>
</dbReference>
<evidence type="ECO:0000313" key="3">
    <source>
        <dbReference type="EMBL" id="VDI69885.1"/>
    </source>
</evidence>
<evidence type="ECO:0000313" key="4">
    <source>
        <dbReference type="Proteomes" id="UP000596742"/>
    </source>
</evidence>
<dbReference type="PANTHER" id="PTHR12905">
    <property type="entry name" value="METALLOPHOSPHOESTERASE"/>
    <property type="match status" value="1"/>
</dbReference>
<dbReference type="InterPro" id="IPR004843">
    <property type="entry name" value="Calcineurin-like_PHP"/>
</dbReference>
<protein>
    <recommendedName>
        <fullName evidence="2">Calcineurin-like phosphoesterase domain-containing protein</fullName>
    </recommendedName>
</protein>
<dbReference type="Pfam" id="PF00149">
    <property type="entry name" value="Metallophos"/>
    <property type="match status" value="1"/>
</dbReference>
<keyword evidence="4" id="KW-1185">Reference proteome</keyword>
<dbReference type="InterPro" id="IPR029052">
    <property type="entry name" value="Metallo-depent_PP-like"/>
</dbReference>
<sequence length="275" mass="31492">MIARIEMDKDVAKLSGHKLSTDLSDHINVTKVGNIEDGTKKIRIVHISDTHMEHNGFLPNIPDGDILVHSGDFCRIGWKRLLVTPDNDVFLRSINEFFEKLPHKHKIFVAGNHDMVFDIGSCEEVQKKLPNVIYLQDSSVSIEGINFHGSPWTLYKWTSYNRGFCRERGKIEHFWDEISTDTNVLVTHIPPHGIMDTFPKKFQLFKKVYKHGGCPSLRKTIQERVRPELHLFGHAHGVAGVESVDGTVFSNAAFPHRELANVFDYYICDENKNMK</sequence>
<name>A0A8B6GWB5_MYTGA</name>
<dbReference type="EMBL" id="UYJE01009095">
    <property type="protein sequence ID" value="VDI69885.1"/>
    <property type="molecule type" value="Genomic_DNA"/>
</dbReference>
<evidence type="ECO:0000256" key="1">
    <source>
        <dbReference type="ARBA" id="ARBA00007993"/>
    </source>
</evidence>
<accession>A0A8B6GWB5</accession>
<evidence type="ECO:0000259" key="2">
    <source>
        <dbReference type="Pfam" id="PF00149"/>
    </source>
</evidence>
<dbReference type="AlphaFoldDB" id="A0A8B6GWB5"/>
<dbReference type="OrthoDB" id="630188at2759"/>
<dbReference type="InterPro" id="IPR051693">
    <property type="entry name" value="UPF0046_metallophosphoest"/>
</dbReference>
<reference evidence="3" key="1">
    <citation type="submission" date="2018-11" db="EMBL/GenBank/DDBJ databases">
        <authorList>
            <person name="Alioto T."/>
            <person name="Alioto T."/>
        </authorList>
    </citation>
    <scope>NUCLEOTIDE SEQUENCE</scope>
</reference>